<evidence type="ECO:0000256" key="1">
    <source>
        <dbReference type="SAM" id="MobiDB-lite"/>
    </source>
</evidence>
<feature type="compositionally biased region" description="Low complexity" evidence="1">
    <location>
        <begin position="572"/>
        <end position="589"/>
    </location>
</feature>
<sequence length="630" mass="69734">MTDEERVFRSSGTRTHASDFDRIPSSRTTKNLVSRPSVKNKIHRWAIMIAVTLVVVLVAAGGLTYYNARRNSPSNVLAHNIERIYTIGYQNRVHSNLDTKKRSGKYTQDHMLIEANPYGTNSTSLYVYFVTEQPVSVAYTVSTPKVALPNFTRTVTTPAQRLKTHEFQVIGLIPNTENQIDFTITDANGNTTQKRYTYTMGDLQGNEPVQVNVHNLDALDVDGLFAVMPHASGSANFIYLYDTHGILRGEIPTQNNGGTRLIRRDDELYYAISSTQFVAVDKLGYVDKFITMEGRYTLAGDYTFDGDGNLLAIASNGYTIDGSKEVGNYIVRFDHISGKMKMVANLSTILNAYRTTTVKRGIDKNGKSTTSQWNWLGLNSIAMIDNDHLLLSSRETSSLFTLDISDSPSITSIIGPHDLWEDPQYSYLVLSKDGDFPDMAGQSDISITNKTDAGYTLTLFNNNFAYSPSNPGFNWSTAIPTASQRFDATKSETSSFANTYYVDTRNKTYKLVSSVKCAYAPLYGNAQFIKDKLITTATTNGSWSIADTNGSNSVGYQSHVTSSADGRVIESSSSSISTSMSTPSTTLTSQKTMSAKKSTQNSPQTSEKSIPLIYRAYYDTFADFWFAPQS</sequence>
<feature type="domain" description="Arylsulfotransferase N-terminal" evidence="3">
    <location>
        <begin position="113"/>
        <end position="200"/>
    </location>
</feature>
<dbReference type="InterPro" id="IPR035391">
    <property type="entry name" value="Arylsulfotran_N"/>
</dbReference>
<reference evidence="5" key="1">
    <citation type="journal article" date="2019" name="Int. J. Syst. Evol. Microbiol.">
        <title>The Global Catalogue of Microorganisms (GCM) 10K type strain sequencing project: providing services to taxonomists for standard genome sequencing and annotation.</title>
        <authorList>
            <consortium name="The Broad Institute Genomics Platform"/>
            <consortium name="The Broad Institute Genome Sequencing Center for Infectious Disease"/>
            <person name="Wu L."/>
            <person name="Ma J."/>
        </authorList>
    </citation>
    <scope>NUCLEOTIDE SEQUENCE [LARGE SCALE GENOMIC DNA]</scope>
    <source>
        <strain evidence="5">CCM 8604</strain>
    </source>
</reference>
<keyword evidence="2" id="KW-0812">Transmembrane</keyword>
<feature type="compositionally biased region" description="Polar residues" evidence="1">
    <location>
        <begin position="590"/>
        <end position="606"/>
    </location>
</feature>
<dbReference type="Proteomes" id="UP001597036">
    <property type="component" value="Unassembled WGS sequence"/>
</dbReference>
<protein>
    <submittedName>
        <fullName evidence="4">Aryl-sulfate sulfotransferase</fullName>
    </submittedName>
</protein>
<organism evidence="4 5">
    <name type="scientific">Alloscardovia venturai</name>
    <dbReference type="NCBI Taxonomy" id="1769421"/>
    <lineage>
        <taxon>Bacteria</taxon>
        <taxon>Bacillati</taxon>
        <taxon>Actinomycetota</taxon>
        <taxon>Actinomycetes</taxon>
        <taxon>Bifidobacteriales</taxon>
        <taxon>Bifidobacteriaceae</taxon>
        <taxon>Alloscardovia</taxon>
    </lineage>
</organism>
<dbReference type="Pfam" id="PF17425">
    <property type="entry name" value="Arylsulfotran_N"/>
    <property type="match status" value="1"/>
</dbReference>
<dbReference type="InterPro" id="IPR010262">
    <property type="entry name" value="Arylsulfotransferase_bact"/>
</dbReference>
<proteinExistence type="predicted"/>
<dbReference type="EMBL" id="JBHTHQ010000016">
    <property type="protein sequence ID" value="MFD0704752.1"/>
    <property type="molecule type" value="Genomic_DNA"/>
</dbReference>
<evidence type="ECO:0000313" key="4">
    <source>
        <dbReference type="EMBL" id="MFD0704752.1"/>
    </source>
</evidence>
<comment type="caution">
    <text evidence="4">The sequence shown here is derived from an EMBL/GenBank/DDBJ whole genome shotgun (WGS) entry which is preliminary data.</text>
</comment>
<feature type="region of interest" description="Disordered" evidence="1">
    <location>
        <begin position="1"/>
        <end position="24"/>
    </location>
</feature>
<gene>
    <name evidence="4" type="ORF">ACFQY8_03185</name>
</gene>
<evidence type="ECO:0000256" key="2">
    <source>
        <dbReference type="SAM" id="Phobius"/>
    </source>
</evidence>
<name>A0ABW2Y3D0_9BIFI</name>
<evidence type="ECO:0000259" key="3">
    <source>
        <dbReference type="Pfam" id="PF17425"/>
    </source>
</evidence>
<evidence type="ECO:0000313" key="5">
    <source>
        <dbReference type="Proteomes" id="UP001597036"/>
    </source>
</evidence>
<keyword evidence="5" id="KW-1185">Reference proteome</keyword>
<accession>A0ABW2Y3D0</accession>
<keyword evidence="2" id="KW-0472">Membrane</keyword>
<keyword evidence="2" id="KW-1133">Transmembrane helix</keyword>
<feature type="transmembrane region" description="Helical" evidence="2">
    <location>
        <begin position="45"/>
        <end position="66"/>
    </location>
</feature>
<dbReference type="RefSeq" id="WP_377938467.1">
    <property type="nucleotide sequence ID" value="NZ_JBHTHQ010000016.1"/>
</dbReference>
<dbReference type="Pfam" id="PF05935">
    <property type="entry name" value="Arylsulfotrans"/>
    <property type="match status" value="1"/>
</dbReference>
<feature type="region of interest" description="Disordered" evidence="1">
    <location>
        <begin position="572"/>
        <end position="606"/>
    </location>
</feature>
<dbReference type="Gene3D" id="2.60.40.3100">
    <property type="entry name" value="Arylsulphate sulphotransferase monomer, N-terminal domain"/>
    <property type="match status" value="1"/>
</dbReference>
<dbReference type="InterPro" id="IPR038477">
    <property type="entry name" value="ASST_N_sf"/>
</dbReference>